<name>A0A975TDK2_9NOST</name>
<dbReference type="KEGG" id="rsin:B6N60_04893"/>
<dbReference type="AlphaFoldDB" id="A0A975TDK2"/>
<sequence length="90" mass="9933">MTQTAPKQKVKTAKQTKQTSATTPQTEKAKQTNTVTSQIEKTKPQNAVTNEIEDGVSTNITEIPVRKKKKLSQKGIKSSTSYRIRNGSDL</sequence>
<feature type="region of interest" description="Disordered" evidence="1">
    <location>
        <begin position="66"/>
        <end position="90"/>
    </location>
</feature>
<reference evidence="2" key="1">
    <citation type="submission" date="2017-04" db="EMBL/GenBank/DDBJ databases">
        <title>Genome deletions in a multicellular cyanobacterial endosymbiont for morphological adaptation in marine diatoms.</title>
        <authorList>
            <person name="Wang Y."/>
            <person name="Gao H."/>
            <person name="Li R."/>
            <person name="Xu X."/>
        </authorList>
    </citation>
    <scope>NUCLEOTIDE SEQUENCE</scope>
    <source>
        <strain evidence="2">FACHB 800</strain>
    </source>
</reference>
<proteinExistence type="predicted"/>
<feature type="compositionally biased region" description="Polar residues" evidence="1">
    <location>
        <begin position="31"/>
        <end position="49"/>
    </location>
</feature>
<dbReference type="Proteomes" id="UP000683511">
    <property type="component" value="Chromosome"/>
</dbReference>
<dbReference type="RefSeq" id="WP_244997460.1">
    <property type="nucleotide sequence ID" value="NZ_CP021056.1"/>
</dbReference>
<accession>A0A975TDK2</accession>
<gene>
    <name evidence="2" type="ORF">B6N60_04893</name>
</gene>
<evidence type="ECO:0000256" key="1">
    <source>
        <dbReference type="SAM" id="MobiDB-lite"/>
    </source>
</evidence>
<organism evidence="2 3">
    <name type="scientific">Richelia sinica FACHB-800</name>
    <dbReference type="NCBI Taxonomy" id="1357546"/>
    <lineage>
        <taxon>Bacteria</taxon>
        <taxon>Bacillati</taxon>
        <taxon>Cyanobacteriota</taxon>
        <taxon>Cyanophyceae</taxon>
        <taxon>Nostocales</taxon>
        <taxon>Nostocaceae</taxon>
        <taxon>Richelia</taxon>
    </lineage>
</organism>
<dbReference type="EMBL" id="CP021056">
    <property type="protein sequence ID" value="QXE26162.1"/>
    <property type="molecule type" value="Genomic_DNA"/>
</dbReference>
<evidence type="ECO:0000313" key="3">
    <source>
        <dbReference type="Proteomes" id="UP000683511"/>
    </source>
</evidence>
<feature type="compositionally biased region" description="Low complexity" evidence="1">
    <location>
        <begin position="15"/>
        <end position="26"/>
    </location>
</feature>
<feature type="region of interest" description="Disordered" evidence="1">
    <location>
        <begin position="1"/>
        <end position="50"/>
    </location>
</feature>
<keyword evidence="3" id="KW-1185">Reference proteome</keyword>
<evidence type="ECO:0000313" key="2">
    <source>
        <dbReference type="EMBL" id="QXE26162.1"/>
    </source>
</evidence>
<protein>
    <submittedName>
        <fullName evidence="2">Uncharacterized protein</fullName>
    </submittedName>
</protein>